<evidence type="ECO:0000256" key="2">
    <source>
        <dbReference type="ARBA" id="ARBA00023015"/>
    </source>
</evidence>
<dbReference type="InterPro" id="IPR057520">
    <property type="entry name" value="GRHL1/CP2_C"/>
</dbReference>
<evidence type="ECO:0000313" key="11">
    <source>
        <dbReference type="EMBL" id="KAF3210372.1"/>
    </source>
</evidence>
<organism evidence="9 14">
    <name type="scientific">Orbilia oligospora</name>
    <name type="common">Nematode-trapping fungus</name>
    <name type="synonym">Arthrobotrys oligospora</name>
    <dbReference type="NCBI Taxonomy" id="2813651"/>
    <lineage>
        <taxon>Eukaryota</taxon>
        <taxon>Fungi</taxon>
        <taxon>Dikarya</taxon>
        <taxon>Ascomycota</taxon>
        <taxon>Pezizomycotina</taxon>
        <taxon>Orbiliomycetes</taxon>
        <taxon>Orbiliales</taxon>
        <taxon>Orbiliaceae</taxon>
        <taxon>Orbilia</taxon>
    </lineage>
</organism>
<feature type="compositionally biased region" description="Low complexity" evidence="6">
    <location>
        <begin position="607"/>
        <end position="622"/>
    </location>
</feature>
<dbReference type="GO" id="GO:0005634">
    <property type="term" value="C:nucleus"/>
    <property type="evidence" value="ECO:0007669"/>
    <property type="project" value="UniProtKB-SubCell"/>
</dbReference>
<feature type="region of interest" description="Disordered" evidence="6">
    <location>
        <begin position="484"/>
        <end position="541"/>
    </location>
</feature>
<evidence type="ECO:0000256" key="3">
    <source>
        <dbReference type="ARBA" id="ARBA00023125"/>
    </source>
</evidence>
<dbReference type="PANTHER" id="PTHR11037:SF20">
    <property type="entry name" value="PROTEIN GRAINYHEAD"/>
    <property type="match status" value="1"/>
</dbReference>
<evidence type="ECO:0000259" key="7">
    <source>
        <dbReference type="PROSITE" id="PS51968"/>
    </source>
</evidence>
<evidence type="ECO:0000313" key="8">
    <source>
        <dbReference type="EMBL" id="KAF3160124.1"/>
    </source>
</evidence>
<evidence type="ECO:0000313" key="12">
    <source>
        <dbReference type="Proteomes" id="UP000472727"/>
    </source>
</evidence>
<name>A0A7C8QAE6_ORBOL</name>
<dbReference type="PANTHER" id="PTHR11037">
    <property type="entry name" value="TRANSCRIPTION FACTOR CP2"/>
    <property type="match status" value="1"/>
</dbReference>
<dbReference type="Pfam" id="PF25416">
    <property type="entry name" value="GRHL1_C"/>
    <property type="match status" value="1"/>
</dbReference>
<evidence type="ECO:0000313" key="13">
    <source>
        <dbReference type="Proteomes" id="UP000479691"/>
    </source>
</evidence>
<protein>
    <recommendedName>
        <fullName evidence="7">Grh/CP2 DB domain-containing protein</fullName>
    </recommendedName>
</protein>
<dbReference type="EMBL" id="JAABOE010000171">
    <property type="protein sequence ID" value="KAF3160124.1"/>
    <property type="molecule type" value="Genomic_DNA"/>
</dbReference>
<keyword evidence="4" id="KW-0804">Transcription</keyword>
<dbReference type="AlphaFoldDB" id="A0A7C8QAE6"/>
<evidence type="ECO:0000256" key="4">
    <source>
        <dbReference type="ARBA" id="ARBA00023163"/>
    </source>
</evidence>
<dbReference type="EMBL" id="WIWT01000074">
    <property type="protein sequence ID" value="KAF3204074.1"/>
    <property type="molecule type" value="Genomic_DNA"/>
</dbReference>
<feature type="region of interest" description="Disordered" evidence="6">
    <location>
        <begin position="607"/>
        <end position="638"/>
    </location>
</feature>
<comment type="subcellular location">
    <subcellularLocation>
        <location evidence="1">Nucleus</location>
    </subcellularLocation>
</comment>
<evidence type="ECO:0000256" key="1">
    <source>
        <dbReference type="ARBA" id="ARBA00004123"/>
    </source>
</evidence>
<accession>A0A7C8QAE6</accession>
<feature type="domain" description="Grh/CP2 DB" evidence="7">
    <location>
        <begin position="269"/>
        <end position="520"/>
    </location>
</feature>
<dbReference type="EMBL" id="WIWS01000080">
    <property type="protein sequence ID" value="KAF3210372.1"/>
    <property type="molecule type" value="Genomic_DNA"/>
</dbReference>
<keyword evidence="3" id="KW-0238">DNA-binding</keyword>
<feature type="compositionally biased region" description="Polar residues" evidence="6">
    <location>
        <begin position="503"/>
        <end position="512"/>
    </location>
</feature>
<keyword evidence="5" id="KW-0539">Nucleus</keyword>
<dbReference type="OrthoDB" id="7680836at2759"/>
<dbReference type="Proteomes" id="UP000614610">
    <property type="component" value="Unassembled WGS sequence"/>
</dbReference>
<dbReference type="GO" id="GO:0000978">
    <property type="term" value="F:RNA polymerase II cis-regulatory region sequence-specific DNA binding"/>
    <property type="evidence" value="ECO:0007669"/>
    <property type="project" value="TreeGrafter"/>
</dbReference>
<evidence type="ECO:0000256" key="6">
    <source>
        <dbReference type="SAM" id="MobiDB-lite"/>
    </source>
</evidence>
<evidence type="ECO:0000313" key="10">
    <source>
        <dbReference type="EMBL" id="KAF3204074.1"/>
    </source>
</evidence>
<dbReference type="PROSITE" id="PS51968">
    <property type="entry name" value="GRH_CP2_DB"/>
    <property type="match status" value="1"/>
</dbReference>
<gene>
    <name evidence="11" type="ORF">TWF106_010669</name>
    <name evidence="9" type="ORF">TWF191_002609</name>
    <name evidence="10" type="ORF">TWF679_010013</name>
    <name evidence="8" type="ORF">TWF788_003396</name>
</gene>
<sequence>MTGVPHPYHTSHPTPYNRARHQISHIQDPISSKEIIVPSATPNRLDLTPNNTLTVMFRNRQSSQKPPDELFEKFRLSFPDVTSTAGEQLQSTANGIHELDMNPARFGHEDLDPTPRAAAEPFRFTPSLLDPTSAAFAAFANQPPGYYTPTPGNPQPPPFSEPNVDLQTPSIGIGIGPPITAAPNATLLNTTQAYPTHAINPQQFHNYHPFLAPSLHQDYALHNFDAPASPKGSPMEISGREDEINEFKQAFNVPQVLENRQGVSHPGAEQFRFHVTLNAPTAMIRHHDEIPVTYLNKGQAYTISIIDTSPPPPVNGGVRYRTFIRISFQDEGQRQRAATCWQLWKEGRGTNEAHQRGGKLQAVEYVSTPMNGEDEKKRGRMEVDTASFDGFSVLWTPALGAFETVVSVRFNFLSTDFSHSKGVKGIPVRLCAKTEILTSDSPPQTSNGQAEVCYCKVKLFRDHGAERKLANDILHVKKTMDKLKQQADASEESGSSKKRKDSMASNKSSNLESGKPGKAAKHKRTWSISSASSTSGNKVNDDDINQKINALQDMFTSTRPVSVLYLRGEEQDDPDLYPVHLPGESHDSLDENWMRRPSAASMMSSASASSFVSPSPSSASLPSHHDFQAGDQTSPENFRSVSQRFAPSEITRVKTSNDAGILAGWIEAIGIDPSYVPPADRQIKPIMCVYVLNTMASSGADQNYYKAVYLRERSETCLTNQIAMKCGLDPTHIRRVIRIDARGLHSIVDDDVVREMKEGQDMKVQFLDISNAMLSPPQTEWAPEMNEESKDLFDKGWEMRLCF</sequence>
<evidence type="ECO:0000313" key="9">
    <source>
        <dbReference type="EMBL" id="KAF3203464.1"/>
    </source>
</evidence>
<dbReference type="Proteomes" id="UP000472727">
    <property type="component" value="Unassembled WGS sequence"/>
</dbReference>
<dbReference type="EMBL" id="WIPF01000155">
    <property type="protein sequence ID" value="KAF3203464.1"/>
    <property type="molecule type" value="Genomic_DNA"/>
</dbReference>
<dbReference type="InterPro" id="IPR007604">
    <property type="entry name" value="CP2"/>
</dbReference>
<proteinExistence type="predicted"/>
<keyword evidence="2" id="KW-0805">Transcription regulation</keyword>
<dbReference type="Proteomes" id="UP000483672">
    <property type="component" value="Unassembled WGS sequence"/>
</dbReference>
<dbReference type="InterPro" id="IPR040167">
    <property type="entry name" value="TF_CP2-like"/>
</dbReference>
<dbReference type="Pfam" id="PF04516">
    <property type="entry name" value="CP2"/>
    <property type="match status" value="1"/>
</dbReference>
<evidence type="ECO:0000256" key="5">
    <source>
        <dbReference type="ARBA" id="ARBA00023242"/>
    </source>
</evidence>
<reference evidence="12 13" key="1">
    <citation type="submission" date="2019-06" db="EMBL/GenBank/DDBJ databases">
        <authorList>
            <person name="Palmer J.M."/>
        </authorList>
    </citation>
    <scope>NUCLEOTIDE SEQUENCE [LARGE SCALE GENOMIC DNA]</scope>
    <source>
        <strain evidence="11 12">TWF106</strain>
        <strain evidence="9 14">TWF191</strain>
        <strain evidence="10">TWF679</strain>
        <strain evidence="8 13">TWF788</strain>
    </source>
</reference>
<dbReference type="GO" id="GO:0001228">
    <property type="term" value="F:DNA-binding transcription activator activity, RNA polymerase II-specific"/>
    <property type="evidence" value="ECO:0007669"/>
    <property type="project" value="TreeGrafter"/>
</dbReference>
<dbReference type="Proteomes" id="UP000479691">
    <property type="component" value="Unassembled WGS sequence"/>
</dbReference>
<evidence type="ECO:0000313" key="14">
    <source>
        <dbReference type="Proteomes" id="UP000483672"/>
    </source>
</evidence>
<comment type="caution">
    <text evidence="9">The sequence shown here is derived from an EMBL/GenBank/DDBJ whole genome shotgun (WGS) entry which is preliminary data.</text>
</comment>